<gene>
    <name evidence="1" type="ORF">OCTVUL_1B024014</name>
</gene>
<dbReference type="AlphaFoldDB" id="A0AA36FCZ5"/>
<dbReference type="Proteomes" id="UP001162480">
    <property type="component" value="Chromosome 15"/>
</dbReference>
<proteinExistence type="predicted"/>
<sequence length="66" mass="7885">MKVRKTRQLHLSLLGEGYTLHAHSFKAFIYVCKCQQCHPQQLQADKCKEQNNNIRKRCLLLLKFRK</sequence>
<name>A0AA36FCZ5_OCTVU</name>
<protein>
    <submittedName>
        <fullName evidence="1">Uncharacterized protein</fullName>
    </submittedName>
</protein>
<evidence type="ECO:0000313" key="2">
    <source>
        <dbReference type="Proteomes" id="UP001162480"/>
    </source>
</evidence>
<evidence type="ECO:0000313" key="1">
    <source>
        <dbReference type="EMBL" id="CAI9733610.1"/>
    </source>
</evidence>
<keyword evidence="2" id="KW-1185">Reference proteome</keyword>
<dbReference type="EMBL" id="OX597828">
    <property type="protein sequence ID" value="CAI9733610.1"/>
    <property type="molecule type" value="Genomic_DNA"/>
</dbReference>
<accession>A0AA36FCZ5</accession>
<organism evidence="1 2">
    <name type="scientific">Octopus vulgaris</name>
    <name type="common">Common octopus</name>
    <dbReference type="NCBI Taxonomy" id="6645"/>
    <lineage>
        <taxon>Eukaryota</taxon>
        <taxon>Metazoa</taxon>
        <taxon>Spiralia</taxon>
        <taxon>Lophotrochozoa</taxon>
        <taxon>Mollusca</taxon>
        <taxon>Cephalopoda</taxon>
        <taxon>Coleoidea</taxon>
        <taxon>Octopodiformes</taxon>
        <taxon>Octopoda</taxon>
        <taxon>Incirrata</taxon>
        <taxon>Octopodidae</taxon>
        <taxon>Octopus</taxon>
    </lineage>
</organism>
<reference evidence="1" key="1">
    <citation type="submission" date="2023-08" db="EMBL/GenBank/DDBJ databases">
        <authorList>
            <person name="Alioto T."/>
            <person name="Alioto T."/>
            <person name="Gomez Garrido J."/>
        </authorList>
    </citation>
    <scope>NUCLEOTIDE SEQUENCE</scope>
</reference>